<dbReference type="InterPro" id="IPR034982">
    <property type="entry name" value="Imelysin-like_IrpA"/>
</dbReference>
<dbReference type="CDD" id="cd14658">
    <property type="entry name" value="Imelysin-like_IrpA"/>
    <property type="match status" value="1"/>
</dbReference>
<feature type="domain" description="Imelysin-like" evidence="3">
    <location>
        <begin position="49"/>
        <end position="351"/>
    </location>
</feature>
<evidence type="ECO:0000256" key="2">
    <source>
        <dbReference type="ARBA" id="ARBA00022729"/>
    </source>
</evidence>
<proteinExistence type="predicted"/>
<dbReference type="EMBL" id="VOSL01000002">
    <property type="protein sequence ID" value="TXD44602.1"/>
    <property type="molecule type" value="Genomic_DNA"/>
</dbReference>
<evidence type="ECO:0000313" key="4">
    <source>
        <dbReference type="EMBL" id="TXD44602.1"/>
    </source>
</evidence>
<dbReference type="Gene3D" id="1.20.1420.20">
    <property type="entry name" value="M75 peptidase, HXXE motif"/>
    <property type="match status" value="1"/>
</dbReference>
<dbReference type="Proteomes" id="UP000321046">
    <property type="component" value="Unassembled WGS sequence"/>
</dbReference>
<dbReference type="Pfam" id="PF09375">
    <property type="entry name" value="Peptidase_M75"/>
    <property type="match status" value="1"/>
</dbReference>
<dbReference type="OrthoDB" id="9764688at2"/>
<evidence type="ECO:0000259" key="3">
    <source>
        <dbReference type="Pfam" id="PF09375"/>
    </source>
</evidence>
<keyword evidence="2" id="KW-0732">Signal</keyword>
<evidence type="ECO:0000256" key="1">
    <source>
        <dbReference type="ARBA" id="ARBA00004196"/>
    </source>
</evidence>
<dbReference type="InterPro" id="IPR018976">
    <property type="entry name" value="Imelysin-like"/>
</dbReference>
<accession>A0A5C6XGA1</accession>
<dbReference type="InterPro" id="IPR038352">
    <property type="entry name" value="Imelysin_sf"/>
</dbReference>
<comment type="subcellular location">
    <subcellularLocation>
        <location evidence="1">Cell envelope</location>
    </subcellularLocation>
</comment>
<gene>
    <name evidence="4" type="ORF">FRC96_00380</name>
</gene>
<dbReference type="GO" id="GO:0030313">
    <property type="term" value="C:cell envelope"/>
    <property type="evidence" value="ECO:0007669"/>
    <property type="project" value="UniProtKB-SubCell"/>
</dbReference>
<comment type="caution">
    <text evidence="4">The sequence shown here is derived from an EMBL/GenBank/DDBJ whole genome shotgun (WGS) entry which is preliminary data.</text>
</comment>
<dbReference type="PROSITE" id="PS51257">
    <property type="entry name" value="PROKAR_LIPOPROTEIN"/>
    <property type="match status" value="1"/>
</dbReference>
<reference evidence="4 5" key="1">
    <citation type="submission" date="2019-08" db="EMBL/GenBank/DDBJ databases">
        <title>Bradymonadales sp. TMQ2.</title>
        <authorList>
            <person name="Liang Q."/>
        </authorList>
    </citation>
    <scope>NUCLEOTIDE SEQUENCE [LARGE SCALE GENOMIC DNA]</scope>
    <source>
        <strain evidence="4 5">TMQ2</strain>
    </source>
</reference>
<dbReference type="AlphaFoldDB" id="A0A5C6XGA1"/>
<name>A0A5C6XGA1_9DELT</name>
<sequence>MTLKKSSIAMMTLSAGLMIGCGEDGGDTVVEGDAFDNEQILIDTADQVIVPTYELLNTRASALVVAVDAFVLAPTDITLEAAQDAWKATREPWEQSEGFLFGPVDAAGIDPALDSWPVEKAELDGVLESDDELTETYVASLDVNKKGFHAVEYLLFGEGSTKTAADFTEREFDYLVASANELQANTEYLANAWTEGVDGQPAYRDVFVSAGDAENAVYPSRAAAAQEIVEGLVGILDEVANGKIGDPYTEQDTLLVESQFAFNSLADFKDNMRSVQNAYLGRVEAAGTSGNGLTVFVAAKDSELDDKVKTEIQATIDALDQIAEPFRDSITDSAQAGNIEDAQAAILQLMNTLDGEVKPLVLGQ</sequence>
<organism evidence="4 5">
    <name type="scientific">Lujinxingia vulgaris</name>
    <dbReference type="NCBI Taxonomy" id="2600176"/>
    <lineage>
        <taxon>Bacteria</taxon>
        <taxon>Deltaproteobacteria</taxon>
        <taxon>Bradymonadales</taxon>
        <taxon>Lujinxingiaceae</taxon>
        <taxon>Lujinxingia</taxon>
    </lineage>
</organism>
<evidence type="ECO:0000313" key="5">
    <source>
        <dbReference type="Proteomes" id="UP000321046"/>
    </source>
</evidence>
<protein>
    <submittedName>
        <fullName evidence="4">Peptidase M75</fullName>
    </submittedName>
</protein>